<evidence type="ECO:0000313" key="6">
    <source>
        <dbReference type="RefSeq" id="XP_030370409.1"/>
    </source>
</evidence>
<dbReference type="InterPro" id="IPR038606">
    <property type="entry name" value="To_sf"/>
</dbReference>
<protein>
    <submittedName>
        <fullName evidence="6">Protein takeout</fullName>
    </submittedName>
</protein>
<dbReference type="Gene3D" id="3.15.10.30">
    <property type="entry name" value="Haemolymph juvenile hormone binding protein"/>
    <property type="match status" value="1"/>
</dbReference>
<dbReference type="GO" id="GO:0007623">
    <property type="term" value="P:circadian rhythm"/>
    <property type="evidence" value="ECO:0007669"/>
    <property type="project" value="UniProtKB-ARBA"/>
</dbReference>
<feature type="signal peptide" evidence="4">
    <location>
        <begin position="1"/>
        <end position="23"/>
    </location>
</feature>
<name>A0A6J2T366_DROLE</name>
<evidence type="ECO:0000313" key="5">
    <source>
        <dbReference type="Proteomes" id="UP000504634"/>
    </source>
</evidence>
<dbReference type="PANTHER" id="PTHR11008:SF25">
    <property type="entry name" value="IP09473P-RELATED"/>
    <property type="match status" value="1"/>
</dbReference>
<dbReference type="PANTHER" id="PTHR11008">
    <property type="entry name" value="PROTEIN TAKEOUT-LIKE PROTEIN"/>
    <property type="match status" value="1"/>
</dbReference>
<keyword evidence="5" id="KW-1185">Reference proteome</keyword>
<keyword evidence="2" id="KW-0090">Biological rhythms</keyword>
<dbReference type="GeneID" id="115621030"/>
<dbReference type="Proteomes" id="UP000504634">
    <property type="component" value="Unplaced"/>
</dbReference>
<gene>
    <name evidence="6" type="primary">LOC115621030</name>
</gene>
<dbReference type="InterPro" id="IPR010562">
    <property type="entry name" value="Haemolymph_juvenile_hormone-bd"/>
</dbReference>
<proteinExistence type="inferred from homology"/>
<keyword evidence="1 4" id="KW-0732">Signal</keyword>
<dbReference type="Pfam" id="PF06585">
    <property type="entry name" value="JHBP"/>
    <property type="match status" value="1"/>
</dbReference>
<dbReference type="RefSeq" id="XP_030370409.1">
    <property type="nucleotide sequence ID" value="XM_030514549.1"/>
</dbReference>
<feature type="chain" id="PRO_5027020919" evidence="4">
    <location>
        <begin position="24"/>
        <end position="257"/>
    </location>
</feature>
<evidence type="ECO:0000256" key="2">
    <source>
        <dbReference type="ARBA" id="ARBA00023108"/>
    </source>
</evidence>
<dbReference type="AlphaFoldDB" id="A0A6J2T366"/>
<evidence type="ECO:0000256" key="3">
    <source>
        <dbReference type="ARBA" id="ARBA00060902"/>
    </source>
</evidence>
<organism evidence="5 6">
    <name type="scientific">Drosophila lebanonensis</name>
    <name type="common">Fruit fly</name>
    <name type="synonym">Scaptodrosophila lebanonensis</name>
    <dbReference type="NCBI Taxonomy" id="7225"/>
    <lineage>
        <taxon>Eukaryota</taxon>
        <taxon>Metazoa</taxon>
        <taxon>Ecdysozoa</taxon>
        <taxon>Arthropoda</taxon>
        <taxon>Hexapoda</taxon>
        <taxon>Insecta</taxon>
        <taxon>Pterygota</taxon>
        <taxon>Neoptera</taxon>
        <taxon>Endopterygota</taxon>
        <taxon>Diptera</taxon>
        <taxon>Brachycera</taxon>
        <taxon>Muscomorpha</taxon>
        <taxon>Ephydroidea</taxon>
        <taxon>Drosophilidae</taxon>
        <taxon>Scaptodrosophila</taxon>
    </lineage>
</organism>
<comment type="similarity">
    <text evidence="3">Belongs to the TO family.</text>
</comment>
<dbReference type="GO" id="GO:0005615">
    <property type="term" value="C:extracellular space"/>
    <property type="evidence" value="ECO:0007669"/>
    <property type="project" value="TreeGrafter"/>
</dbReference>
<dbReference type="OrthoDB" id="8175281at2759"/>
<reference evidence="6" key="1">
    <citation type="submission" date="2025-08" db="UniProtKB">
        <authorList>
            <consortium name="RefSeq"/>
        </authorList>
    </citation>
    <scope>IDENTIFICATION</scope>
    <source>
        <strain evidence="6">11010-0011.00</strain>
        <tissue evidence="6">Whole body</tissue>
    </source>
</reference>
<evidence type="ECO:0000256" key="1">
    <source>
        <dbReference type="ARBA" id="ARBA00022729"/>
    </source>
</evidence>
<accession>A0A6J2T366</accession>
<evidence type="ECO:0000256" key="4">
    <source>
        <dbReference type="SAM" id="SignalP"/>
    </source>
</evidence>
<dbReference type="FunFam" id="3.15.10.30:FF:000001">
    <property type="entry name" value="Takeout-like protein 1"/>
    <property type="match status" value="1"/>
</dbReference>
<sequence>MRIKISISLSLLALSVVLAVAAANYLTEKPDYLNPCRLDDSGFQKCLAANFQILFSKWKDGLPGTNMLGPIDPLQIKRIKFSPSNGAIVFNAELRNVQIKGASRAVVQSASYDPTSHATKILTSAPKLRFEFDYKVKGHILALNLNSQGKGYFEADEPSLDSVVLVKPSITPEAAFADVQGVKINLKIGGFRIRLENLFGGNKDLEDTAHVLFNENWRDFFELMRPTIEQTVETILLDRFKKTFDYVPANYFIENFH</sequence>
<dbReference type="SMART" id="SM00700">
    <property type="entry name" value="JHBP"/>
    <property type="match status" value="1"/>
</dbReference>